<name>A0A6A6HSF6_9PLEO</name>
<organism evidence="2 3">
    <name type="scientific">Trematosphaeria pertusa</name>
    <dbReference type="NCBI Taxonomy" id="390896"/>
    <lineage>
        <taxon>Eukaryota</taxon>
        <taxon>Fungi</taxon>
        <taxon>Dikarya</taxon>
        <taxon>Ascomycota</taxon>
        <taxon>Pezizomycotina</taxon>
        <taxon>Dothideomycetes</taxon>
        <taxon>Pleosporomycetidae</taxon>
        <taxon>Pleosporales</taxon>
        <taxon>Massarineae</taxon>
        <taxon>Trematosphaeriaceae</taxon>
        <taxon>Trematosphaeria</taxon>
    </lineage>
</organism>
<evidence type="ECO:0000313" key="3">
    <source>
        <dbReference type="Proteomes" id="UP000800094"/>
    </source>
</evidence>
<proteinExistence type="predicted"/>
<dbReference type="Gene3D" id="3.90.1300.10">
    <property type="entry name" value="Amidase signature (AS) domain"/>
    <property type="match status" value="1"/>
</dbReference>
<dbReference type="SUPFAM" id="SSF75304">
    <property type="entry name" value="Amidase signature (AS) enzymes"/>
    <property type="match status" value="1"/>
</dbReference>
<dbReference type="InterPro" id="IPR036928">
    <property type="entry name" value="AS_sf"/>
</dbReference>
<dbReference type="OrthoDB" id="5423360at2759"/>
<dbReference type="Proteomes" id="UP000800094">
    <property type="component" value="Unassembled WGS sequence"/>
</dbReference>
<reference evidence="2" key="1">
    <citation type="journal article" date="2020" name="Stud. Mycol.">
        <title>101 Dothideomycetes genomes: a test case for predicting lifestyles and emergence of pathogens.</title>
        <authorList>
            <person name="Haridas S."/>
            <person name="Albert R."/>
            <person name="Binder M."/>
            <person name="Bloem J."/>
            <person name="Labutti K."/>
            <person name="Salamov A."/>
            <person name="Andreopoulos B."/>
            <person name="Baker S."/>
            <person name="Barry K."/>
            <person name="Bills G."/>
            <person name="Bluhm B."/>
            <person name="Cannon C."/>
            <person name="Castanera R."/>
            <person name="Culley D."/>
            <person name="Daum C."/>
            <person name="Ezra D."/>
            <person name="Gonzalez J."/>
            <person name="Henrissat B."/>
            <person name="Kuo A."/>
            <person name="Liang C."/>
            <person name="Lipzen A."/>
            <person name="Lutzoni F."/>
            <person name="Magnuson J."/>
            <person name="Mondo S."/>
            <person name="Nolan M."/>
            <person name="Ohm R."/>
            <person name="Pangilinan J."/>
            <person name="Park H.-J."/>
            <person name="Ramirez L."/>
            <person name="Alfaro M."/>
            <person name="Sun H."/>
            <person name="Tritt A."/>
            <person name="Yoshinaga Y."/>
            <person name="Zwiers L.-H."/>
            <person name="Turgeon B."/>
            <person name="Goodwin S."/>
            <person name="Spatafora J."/>
            <person name="Crous P."/>
            <person name="Grigoriev I."/>
        </authorList>
    </citation>
    <scope>NUCLEOTIDE SEQUENCE</scope>
    <source>
        <strain evidence="2">CBS 122368</strain>
    </source>
</reference>
<dbReference type="PANTHER" id="PTHR46310">
    <property type="entry name" value="AMIDASE 1"/>
    <property type="match status" value="1"/>
</dbReference>
<evidence type="ECO:0000259" key="1">
    <source>
        <dbReference type="Pfam" id="PF01425"/>
    </source>
</evidence>
<dbReference type="Pfam" id="PF01425">
    <property type="entry name" value="Amidase"/>
    <property type="match status" value="1"/>
</dbReference>
<feature type="domain" description="Amidase" evidence="1">
    <location>
        <begin position="93"/>
        <end position="305"/>
    </location>
</feature>
<dbReference type="EMBL" id="ML987215">
    <property type="protein sequence ID" value="KAF2240819.1"/>
    <property type="molecule type" value="Genomic_DNA"/>
</dbReference>
<keyword evidence="3" id="KW-1185">Reference proteome</keyword>
<dbReference type="AlphaFoldDB" id="A0A6A6HSF6"/>
<gene>
    <name evidence="2" type="ORF">BU26DRAFT_497303</name>
</gene>
<sequence>MSSSEAGTDDVISQLQSNDTGRFSAIHQASGPTSNPLPSGPYFLHGSNIHQAWRLYDDELDAFVFAVIPEDLRNPLRSVSPVHVLLSTSYVDECNNRYKVVESLSVDGIWRAVAVPSRMYARPTAEFPLAGARVAIKDIYKLAGVKSTMSSRDYTQLYGPDQESADYVQKLISLGAVIVGKTRMTSFAASDEPTDQYIDFHCPVNPRGDRYQSPSGSSSGAAAALAGYPWLDFSLGSDSAGSIRAPASCNGLFSLRSSFNTTSMHGVAINSPAFDVVGHFSRTLDDLSLIVSSSLDLPTKWTKYPSKILYPKEFFPHSNAKHQSMVEELISILEKFLGTQRVEFSIADRWAQCPPEEASGKTLKEYLAKSAFWAMCRDYNKMFERFHADYEEKYGKEPYEGAVVKFRWGIGKAVSDEQYQEHTHELKVFRDWFNKNVMTSDPESLSDAIMLMPYGSANPKYRDTPNETPSTSHTIGEKFISPVLHMPQLVLPFAQMPYESRISGRLEHRPIVSTLVGARGSDLMLINLAKAAFEAVSWPTTIATGRYMFSLGDNNRNVGDEQVVEPDGGFLHNNKQMASMLSVSDTFGGQHPML</sequence>
<dbReference type="InterPro" id="IPR023631">
    <property type="entry name" value="Amidase_dom"/>
</dbReference>
<dbReference type="GeneID" id="54579614"/>
<dbReference type="RefSeq" id="XP_033675823.1">
    <property type="nucleotide sequence ID" value="XM_033826284.1"/>
</dbReference>
<evidence type="ECO:0000313" key="2">
    <source>
        <dbReference type="EMBL" id="KAF2240819.1"/>
    </source>
</evidence>
<accession>A0A6A6HSF6</accession>
<dbReference type="PANTHER" id="PTHR46310:SF7">
    <property type="entry name" value="AMIDASE 1"/>
    <property type="match status" value="1"/>
</dbReference>
<protein>
    <submittedName>
        <fullName evidence="2">Putative amidase</fullName>
    </submittedName>
</protein>